<name>A0A0B6YUP1_9EUPU</name>
<dbReference type="AlphaFoldDB" id="A0A0B6YUP1"/>
<organism evidence="2">
    <name type="scientific">Arion vulgaris</name>
    <dbReference type="NCBI Taxonomy" id="1028688"/>
    <lineage>
        <taxon>Eukaryota</taxon>
        <taxon>Metazoa</taxon>
        <taxon>Spiralia</taxon>
        <taxon>Lophotrochozoa</taxon>
        <taxon>Mollusca</taxon>
        <taxon>Gastropoda</taxon>
        <taxon>Heterobranchia</taxon>
        <taxon>Euthyneura</taxon>
        <taxon>Panpulmonata</taxon>
        <taxon>Eupulmonata</taxon>
        <taxon>Stylommatophora</taxon>
        <taxon>Helicina</taxon>
        <taxon>Arionoidea</taxon>
        <taxon>Arionidae</taxon>
        <taxon>Arion</taxon>
    </lineage>
</organism>
<accession>A0A0B6YUP1</accession>
<feature type="non-terminal residue" evidence="2">
    <location>
        <position position="1"/>
    </location>
</feature>
<reference evidence="2" key="1">
    <citation type="submission" date="2014-12" db="EMBL/GenBank/DDBJ databases">
        <title>Insight into the proteome of Arion vulgaris.</title>
        <authorList>
            <person name="Aradska J."/>
            <person name="Bulat T."/>
            <person name="Smidak R."/>
            <person name="Sarate P."/>
            <person name="Gangsoo J."/>
            <person name="Sialana F."/>
            <person name="Bilban M."/>
            <person name="Lubec G."/>
        </authorList>
    </citation>
    <scope>NUCLEOTIDE SEQUENCE</scope>
    <source>
        <tissue evidence="2">Skin</tissue>
    </source>
</reference>
<evidence type="ECO:0000256" key="1">
    <source>
        <dbReference type="SAM" id="MobiDB-lite"/>
    </source>
</evidence>
<gene>
    <name evidence="2" type="primary">ORF38071</name>
</gene>
<feature type="region of interest" description="Disordered" evidence="1">
    <location>
        <begin position="66"/>
        <end position="86"/>
    </location>
</feature>
<proteinExistence type="predicted"/>
<sequence length="86" mass="9237">VIPSHSTYLTSINNSHRSITASTEHSHVEDSILVGIHNTNNHTNTAEEIIQVSATSITSVIPNTSTGKYEGLKHTNKETPLATTVS</sequence>
<dbReference type="EMBL" id="HACG01013124">
    <property type="protein sequence ID" value="CEK59989.1"/>
    <property type="molecule type" value="Transcribed_RNA"/>
</dbReference>
<protein>
    <submittedName>
        <fullName evidence="2">Uncharacterized protein</fullName>
    </submittedName>
</protein>
<evidence type="ECO:0000313" key="2">
    <source>
        <dbReference type="EMBL" id="CEK59989.1"/>
    </source>
</evidence>
<feature type="non-terminal residue" evidence="2">
    <location>
        <position position="86"/>
    </location>
</feature>